<dbReference type="Proteomes" id="UP000309038">
    <property type="component" value="Unassembled WGS sequence"/>
</dbReference>
<dbReference type="PANTHER" id="PTHR43364:SF4">
    <property type="entry name" value="NAD(P)-LINKED OXIDOREDUCTASE SUPERFAMILY PROTEIN"/>
    <property type="match status" value="1"/>
</dbReference>
<accession>A0A4S4KQA3</accession>
<dbReference type="GO" id="GO:0016491">
    <property type="term" value="F:oxidoreductase activity"/>
    <property type="evidence" value="ECO:0007669"/>
    <property type="project" value="UniProtKB-KW"/>
</dbReference>
<dbReference type="Pfam" id="PF00248">
    <property type="entry name" value="Aldo_ket_red"/>
    <property type="match status" value="1"/>
</dbReference>
<feature type="domain" description="NADP-dependent oxidoreductase" evidence="2">
    <location>
        <begin position="103"/>
        <end position="228"/>
    </location>
</feature>
<name>A0A4S4KQA3_9APHY</name>
<gene>
    <name evidence="3" type="ORF">EW026_g1798</name>
</gene>
<organism evidence="3 4">
    <name type="scientific">Hermanssonia centrifuga</name>
    <dbReference type="NCBI Taxonomy" id="98765"/>
    <lineage>
        <taxon>Eukaryota</taxon>
        <taxon>Fungi</taxon>
        <taxon>Dikarya</taxon>
        <taxon>Basidiomycota</taxon>
        <taxon>Agaricomycotina</taxon>
        <taxon>Agaricomycetes</taxon>
        <taxon>Polyporales</taxon>
        <taxon>Meruliaceae</taxon>
        <taxon>Hermanssonia</taxon>
    </lineage>
</organism>
<keyword evidence="4" id="KW-1185">Reference proteome</keyword>
<sequence>MTSTRIPLIFGAGNVGQPGSEATIVGPAETQKFIDVIVKYGQNGVDTSRIYGNARLKELFKTSLDALTPHKVRILYLHAPDRSVPYEDTLEAVNQLYQQGHLLFPCLRKFGIQYAAYSPLAGGFLTGKHLSPDSSNEGTHFDPKWSLAKAFISRYGHTTSAVLELKEVTDKYQLSLAEVALRWLQHHSLLVPEDLGVVVGASRPAQLEKALLDSAKGPLPDEVVAACDVTWLRLKAEAKTYFL</sequence>
<evidence type="ECO:0000259" key="2">
    <source>
        <dbReference type="Pfam" id="PF00248"/>
    </source>
</evidence>
<proteinExistence type="predicted"/>
<reference evidence="3 4" key="1">
    <citation type="submission" date="2019-02" db="EMBL/GenBank/DDBJ databases">
        <title>Genome sequencing of the rare red list fungi Phlebia centrifuga.</title>
        <authorList>
            <person name="Buettner E."/>
            <person name="Kellner H."/>
        </authorList>
    </citation>
    <scope>NUCLEOTIDE SEQUENCE [LARGE SCALE GENOMIC DNA]</scope>
    <source>
        <strain evidence="3 4">DSM 108282</strain>
    </source>
</reference>
<dbReference type="AlphaFoldDB" id="A0A4S4KQA3"/>
<dbReference type="PANTHER" id="PTHR43364">
    <property type="entry name" value="NADH-SPECIFIC METHYLGLYOXAL REDUCTASE-RELATED"/>
    <property type="match status" value="1"/>
</dbReference>
<dbReference type="EMBL" id="SGPJ01000040">
    <property type="protein sequence ID" value="THH00786.1"/>
    <property type="molecule type" value="Genomic_DNA"/>
</dbReference>
<keyword evidence="1" id="KW-0560">Oxidoreductase</keyword>
<dbReference type="SUPFAM" id="SSF51430">
    <property type="entry name" value="NAD(P)-linked oxidoreductase"/>
    <property type="match status" value="1"/>
</dbReference>
<protein>
    <recommendedName>
        <fullName evidence="2">NADP-dependent oxidoreductase domain-containing protein</fullName>
    </recommendedName>
</protein>
<evidence type="ECO:0000313" key="4">
    <source>
        <dbReference type="Proteomes" id="UP000309038"/>
    </source>
</evidence>
<dbReference type="InterPro" id="IPR023210">
    <property type="entry name" value="NADP_OxRdtase_dom"/>
</dbReference>
<comment type="caution">
    <text evidence="3">The sequence shown here is derived from an EMBL/GenBank/DDBJ whole genome shotgun (WGS) entry which is preliminary data.</text>
</comment>
<dbReference type="InterPro" id="IPR050523">
    <property type="entry name" value="AKR_Detox_Biosynth"/>
</dbReference>
<evidence type="ECO:0000313" key="3">
    <source>
        <dbReference type="EMBL" id="THH00786.1"/>
    </source>
</evidence>
<dbReference type="Gene3D" id="3.20.20.100">
    <property type="entry name" value="NADP-dependent oxidoreductase domain"/>
    <property type="match status" value="2"/>
</dbReference>
<dbReference type="InterPro" id="IPR036812">
    <property type="entry name" value="NAD(P)_OxRdtase_dom_sf"/>
</dbReference>
<evidence type="ECO:0000256" key="1">
    <source>
        <dbReference type="ARBA" id="ARBA00023002"/>
    </source>
</evidence>